<keyword evidence="1" id="KW-0233">DNA recombination</keyword>
<evidence type="ECO:0000256" key="1">
    <source>
        <dbReference type="ARBA" id="ARBA00023172"/>
    </source>
</evidence>
<accession>A0A9Q3M6K9</accession>
<dbReference type="EMBL" id="JABDYC010000001">
    <property type="protein sequence ID" value="MBX5021145.1"/>
    <property type="molecule type" value="Genomic_DNA"/>
</dbReference>
<comment type="caution">
    <text evidence="2">The sequence shown here is derived from an EMBL/GenBank/DDBJ whole genome shotgun (WGS) entry which is preliminary data.</text>
</comment>
<evidence type="ECO:0000313" key="2">
    <source>
        <dbReference type="EMBL" id="MBX5021145.1"/>
    </source>
</evidence>
<dbReference type="InterPro" id="IPR011010">
    <property type="entry name" value="DNA_brk_join_enz"/>
</dbReference>
<protein>
    <recommendedName>
        <fullName evidence="4">Site-specific integrase</fullName>
    </recommendedName>
</protein>
<dbReference type="GO" id="GO:0003677">
    <property type="term" value="F:DNA binding"/>
    <property type="evidence" value="ECO:0007669"/>
    <property type="project" value="InterPro"/>
</dbReference>
<dbReference type="GO" id="GO:0015074">
    <property type="term" value="P:DNA integration"/>
    <property type="evidence" value="ECO:0007669"/>
    <property type="project" value="InterPro"/>
</dbReference>
<gene>
    <name evidence="2" type="ORF">HJB63_00860</name>
</gene>
<dbReference type="AlphaFoldDB" id="A0A9Q3M6K9"/>
<evidence type="ECO:0000313" key="3">
    <source>
        <dbReference type="Proteomes" id="UP000749740"/>
    </source>
</evidence>
<dbReference type="Proteomes" id="UP000749740">
    <property type="component" value="Unassembled WGS sequence"/>
</dbReference>
<dbReference type="SUPFAM" id="SSF56349">
    <property type="entry name" value="DNA breaking-rejoining enzymes"/>
    <property type="match status" value="1"/>
</dbReference>
<dbReference type="RefSeq" id="WP_221133294.1">
    <property type="nucleotide sequence ID" value="NZ_JABDYC010000001.1"/>
</dbReference>
<dbReference type="InterPro" id="IPR013762">
    <property type="entry name" value="Integrase-like_cat_sf"/>
</dbReference>
<proteinExistence type="predicted"/>
<organism evidence="2 3">
    <name type="scientific">Rhizobium lentis</name>
    <dbReference type="NCBI Taxonomy" id="1138194"/>
    <lineage>
        <taxon>Bacteria</taxon>
        <taxon>Pseudomonadati</taxon>
        <taxon>Pseudomonadota</taxon>
        <taxon>Alphaproteobacteria</taxon>
        <taxon>Hyphomicrobiales</taxon>
        <taxon>Rhizobiaceae</taxon>
        <taxon>Rhizobium/Agrobacterium group</taxon>
        <taxon>Rhizobium</taxon>
    </lineage>
</organism>
<dbReference type="GO" id="GO:0006310">
    <property type="term" value="P:DNA recombination"/>
    <property type="evidence" value="ECO:0007669"/>
    <property type="project" value="UniProtKB-KW"/>
</dbReference>
<evidence type="ECO:0008006" key="4">
    <source>
        <dbReference type="Google" id="ProtNLM"/>
    </source>
</evidence>
<name>A0A9Q3M6K9_9HYPH</name>
<reference evidence="2" key="1">
    <citation type="submission" date="2020-04" db="EMBL/GenBank/DDBJ databases">
        <title>Global-level population genomics: horizontal gene transfer, symbiosis and evolution in Rhizobia.</title>
        <authorList>
            <person name="Gai Y."/>
        </authorList>
    </citation>
    <scope>NUCLEOTIDE SEQUENCE</scope>
    <source>
        <strain evidence="2">BLR57</strain>
    </source>
</reference>
<dbReference type="Gene3D" id="1.10.443.10">
    <property type="entry name" value="Intergrase catalytic core"/>
    <property type="match status" value="1"/>
</dbReference>
<sequence length="342" mass="39554">MERYSKVEIKDGLLASEVKIGDLILYYLQEQADVIAAMPTAKRREHLGQIERLNAFWSDMFVSEIKRKKSQEYQKGRSQSVVRNELIQFRAIVNFCASEGKVKKYDGELNYAIPPSLPARMHYYSMEEFLKLYKAARRKRHMWHGKPTHRVATHIARFMVVAALTGSRTADIITASFYDEPGRPWVDLDNQIYYRSADGERVPHNKQANPCRIPDRLAEVMKRWRDGYGKVKSSRYLVEFAGEAADCKKAFLRLRREILSEERAAQLNRHSFKHTCVTWLLQAGVPIEDVSTYVSTDVQTLRKTYSHVIPGEYSPVNKAFARKKRVGSETRRDRFLAGEKAA</sequence>